<dbReference type="GeneID" id="66058829"/>
<accession>A0A4E9FBR7</accession>
<accession>A0A5S6PDQ8</accession>
<dbReference type="RefSeq" id="XP_042934839.1">
    <property type="nucleotide sequence ID" value="XM_043078905.1"/>
</dbReference>
<reference evidence="1" key="2">
    <citation type="submission" date="2019-04" db="EMBL/GenBank/DDBJ databases">
        <authorList>
            <person name="Howe K."/>
            <person name="Paulini M."/>
            <person name="Williams G."/>
        </authorList>
    </citation>
    <scope>NUCLEOTIDE SEQUENCE [LARGE SCALE GENOMIC DNA]</scope>
    <source>
        <strain evidence="1">FR3</strain>
    </source>
</reference>
<reference evidence="2" key="1">
    <citation type="journal article" date="2007" name="Science">
        <title>Draft genome of the filarial nematode parasite Brugia malayi.</title>
        <authorList>
            <person name="Ghedin E."/>
            <person name="Wang S."/>
            <person name="Spiro D."/>
            <person name="Caler E."/>
            <person name="Zhao Q."/>
            <person name="Crabtree J."/>
            <person name="Allen J.E."/>
            <person name="Delcher A.L."/>
            <person name="Guiliano D.B."/>
            <person name="Miranda-Saavedra D."/>
            <person name="Angiuoli S.V."/>
            <person name="Creasy T."/>
            <person name="Amedeo P."/>
            <person name="Haas B."/>
            <person name="El-Sayed N.M."/>
            <person name="Wortman J.R."/>
            <person name="Feldblyum T."/>
            <person name="Tallon L."/>
            <person name="Schatz M."/>
            <person name="Shumway M."/>
            <person name="Koo H."/>
            <person name="Salzberg S.L."/>
            <person name="Schobel S."/>
            <person name="Pertea M."/>
            <person name="Pop M."/>
            <person name="White O."/>
            <person name="Barton G.J."/>
            <person name="Carlow C.K."/>
            <person name="Crawford M.J."/>
            <person name="Daub J."/>
            <person name="Dimmic M.W."/>
            <person name="Estes C.F."/>
            <person name="Foster J.M."/>
            <person name="Ganatra M."/>
            <person name="Gregory W.F."/>
            <person name="Johnson N.M."/>
            <person name="Jin J."/>
            <person name="Komuniecki R."/>
            <person name="Korf I."/>
            <person name="Kumar S."/>
            <person name="Laney S."/>
            <person name="Li B.W."/>
            <person name="Li W."/>
            <person name="Lindblom T.H."/>
            <person name="Lustigman S."/>
            <person name="Ma D."/>
            <person name="Maina C.V."/>
            <person name="Martin D.M."/>
            <person name="McCarter J.P."/>
            <person name="McReynolds L."/>
            <person name="Mitreva M."/>
            <person name="Nutman T.B."/>
            <person name="Parkinson J."/>
            <person name="Peregrin-Alvarez J.M."/>
            <person name="Poole C."/>
            <person name="Ren Q."/>
            <person name="Saunders L."/>
            <person name="Sluder A.E."/>
            <person name="Smith K."/>
            <person name="Stanke M."/>
            <person name="Unnasch T.R."/>
            <person name="Ware J."/>
            <person name="Wei A.D."/>
            <person name="Weil G."/>
            <person name="Williams D.J."/>
            <person name="Zhang Y."/>
            <person name="Williams S.A."/>
            <person name="Fraser-Liggett C."/>
            <person name="Slatko B."/>
            <person name="Blaxter M.L."/>
            <person name="Scott A.L."/>
        </authorList>
    </citation>
    <scope>NUCLEOTIDE SEQUENCE</scope>
    <source>
        <strain evidence="2">FR3</strain>
    </source>
</reference>
<name>A0A4E9FBR7_BRUMA</name>
<sequence length="70" mass="8415">MSHLRLLQHLNARNEDTERDLNLNCPEILREVWLRPEFLRMIWLHVKHWLSVFLELVTKSNVSILIALLS</sequence>
<dbReference type="Proteomes" id="UP000006672">
    <property type="component" value="Unassembled WGS sequence"/>
</dbReference>
<keyword evidence="2" id="KW-1185">Reference proteome</keyword>
<proteinExistence type="predicted"/>
<protein>
    <submittedName>
        <fullName evidence="1 3">Uncharacterized protein</fullName>
    </submittedName>
</protein>
<evidence type="ECO:0000313" key="2">
    <source>
        <dbReference type="Proteomes" id="UP000006672"/>
    </source>
</evidence>
<dbReference type="AlphaFoldDB" id="A0A4E9FBR7"/>
<dbReference type="WBParaSite" id="Bm17520.1">
    <property type="protein sequence ID" value="Bm17520.1"/>
    <property type="gene ID" value="WBGene00268663"/>
</dbReference>
<gene>
    <name evidence="1 3" type="primary">Bm17520</name>
    <name evidence="1" type="ORF">BM_BM17520</name>
</gene>
<evidence type="ECO:0000313" key="1">
    <source>
        <dbReference type="EMBL" id="VIO94237.1"/>
    </source>
</evidence>
<dbReference type="CTD" id="66058829"/>
<reference evidence="3" key="3">
    <citation type="submission" date="2019-12" db="UniProtKB">
        <authorList>
            <consortium name="WormBaseParasite"/>
        </authorList>
    </citation>
    <scope>IDENTIFICATION</scope>
</reference>
<dbReference type="EMBL" id="CAAKNF010000193">
    <property type="protein sequence ID" value="VIO94237.1"/>
    <property type="molecule type" value="Genomic_DNA"/>
</dbReference>
<organism evidence="1">
    <name type="scientific">Brugia malayi</name>
    <name type="common">Filarial nematode worm</name>
    <dbReference type="NCBI Taxonomy" id="6279"/>
    <lineage>
        <taxon>Eukaryota</taxon>
        <taxon>Metazoa</taxon>
        <taxon>Ecdysozoa</taxon>
        <taxon>Nematoda</taxon>
        <taxon>Chromadorea</taxon>
        <taxon>Rhabditida</taxon>
        <taxon>Spirurina</taxon>
        <taxon>Spiruromorpha</taxon>
        <taxon>Filarioidea</taxon>
        <taxon>Onchocercidae</taxon>
        <taxon>Brugia</taxon>
    </lineage>
</organism>
<evidence type="ECO:0000313" key="3">
    <source>
        <dbReference type="WBParaSite" id="Bm17520.1"/>
    </source>
</evidence>
<dbReference type="KEGG" id="bmy:BM_BM17520"/>